<dbReference type="PRINTS" id="PR00260">
    <property type="entry name" value="CHEMTRNSDUCR"/>
</dbReference>
<dbReference type="InterPro" id="IPR024478">
    <property type="entry name" value="HlyB_4HB_MCP"/>
</dbReference>
<dbReference type="SMART" id="SM00283">
    <property type="entry name" value="MA"/>
    <property type="match status" value="1"/>
</dbReference>
<comment type="similarity">
    <text evidence="2">Belongs to the methyl-accepting chemotaxis (MCP) protein family.</text>
</comment>
<evidence type="ECO:0000313" key="6">
    <source>
        <dbReference type="EMBL" id="MEE7491822.1"/>
    </source>
</evidence>
<dbReference type="CDD" id="cd06225">
    <property type="entry name" value="HAMP"/>
    <property type="match status" value="1"/>
</dbReference>
<evidence type="ECO:0000313" key="7">
    <source>
        <dbReference type="Proteomes" id="UP001355206"/>
    </source>
</evidence>
<gene>
    <name evidence="6" type="ORF">MOTC310_15615</name>
</gene>
<dbReference type="PANTHER" id="PTHR32089">
    <property type="entry name" value="METHYL-ACCEPTING CHEMOTAXIS PROTEIN MCPB"/>
    <property type="match status" value="1"/>
</dbReference>
<dbReference type="PANTHER" id="PTHR32089:SF112">
    <property type="entry name" value="LYSOZYME-LIKE PROTEIN-RELATED"/>
    <property type="match status" value="1"/>
</dbReference>
<dbReference type="PROSITE" id="PS50111">
    <property type="entry name" value="CHEMOTAXIS_TRANSDUC_2"/>
    <property type="match status" value="1"/>
</dbReference>
<evidence type="ECO:0000256" key="3">
    <source>
        <dbReference type="PROSITE-ProRule" id="PRU00284"/>
    </source>
</evidence>
<sequence>MKFRKSIVSNLILPSILGFFLFLASSAVGLMQIQAINGAAVETRDVWVRKDNDLHTIRFLMLRYHTTTIRKVVATDDGENRDLDAEFVEMNRSIPEAFQSYRARATTPRETALWEAFEGRWKVYRVAQEAILAPLRRGDRNAARDAIAPARAPLVAAFEALADLAQRAAEGTNVSVQRSEDAFRTARSVTIALSVIGLMMTGAAVWWVWRRVARPIRSLAEIMGRLAADNLDVAVSGSERTDEIGVMAASVQVFKDGLVRARALEHEAAQARATAEMRRRSGMHEIADGFECTVGGIIGTVSAAVAALQDTAAAMNEAAADTADRTIRVASAAELAASNVNVAAAAAEELGASVQEISRQVAGSTALTQSAVADAEATAHLVQDLNGAAVRIGHVVTLISTIAEQTNLLALNATIEAARAGAAGRGFAVVAAEVKELAGQTARATEEIGGHVARIQASTGDAVSAIGRIGGRVQELSAVATRIASAVEQQGAATQEIVRNVSQAAQGAADVTGTITGVADAAKGTGAAADQVLTAASELSLRSGHLRDEVTRFLATVRAA</sequence>
<evidence type="ECO:0000256" key="2">
    <source>
        <dbReference type="ARBA" id="ARBA00029447"/>
    </source>
</evidence>
<dbReference type="RefSeq" id="WP_419539910.1">
    <property type="nucleotide sequence ID" value="NZ_MLCA01000007.1"/>
</dbReference>
<feature type="domain" description="Methyl-accepting transducer" evidence="4">
    <location>
        <begin position="311"/>
        <end position="540"/>
    </location>
</feature>
<organism evidence="6 7">
    <name type="scientific">Methylobacterium oryzae</name>
    <dbReference type="NCBI Taxonomy" id="334852"/>
    <lineage>
        <taxon>Bacteria</taxon>
        <taxon>Pseudomonadati</taxon>
        <taxon>Pseudomonadota</taxon>
        <taxon>Alphaproteobacteria</taxon>
        <taxon>Hyphomicrobiales</taxon>
        <taxon>Methylobacteriaceae</taxon>
        <taxon>Methylobacterium</taxon>
    </lineage>
</organism>
<name>A0ABU7TR54_9HYPH</name>
<evidence type="ECO:0000259" key="4">
    <source>
        <dbReference type="PROSITE" id="PS50111"/>
    </source>
</evidence>
<dbReference type="SMART" id="SM00304">
    <property type="entry name" value="HAMP"/>
    <property type="match status" value="1"/>
</dbReference>
<dbReference type="PROSITE" id="PS50885">
    <property type="entry name" value="HAMP"/>
    <property type="match status" value="1"/>
</dbReference>
<reference evidence="6 7" key="1">
    <citation type="journal article" date="2012" name="Genet. Mol. Biol.">
        <title>Analysis of 16S rRNA and mxaF genes revealing insights into Methylobacterium niche-specific plant association.</title>
        <authorList>
            <person name="Dourado M.N."/>
            <person name="Andreote F.D."/>
            <person name="Dini-Andreote F."/>
            <person name="Conti R."/>
            <person name="Araujo J.M."/>
            <person name="Araujo W.L."/>
        </authorList>
    </citation>
    <scope>NUCLEOTIDE SEQUENCE [LARGE SCALE GENOMIC DNA]</scope>
    <source>
        <strain evidence="6 7">TC3-10</strain>
    </source>
</reference>
<dbReference type="Gene3D" id="1.10.287.950">
    <property type="entry name" value="Methyl-accepting chemotaxis protein"/>
    <property type="match status" value="1"/>
</dbReference>
<protein>
    <submittedName>
        <fullName evidence="6">Methyl-accepting chemotaxis protein</fullName>
    </submittedName>
</protein>
<comment type="caution">
    <text evidence="6">The sequence shown here is derived from an EMBL/GenBank/DDBJ whole genome shotgun (WGS) entry which is preliminary data.</text>
</comment>
<dbReference type="Pfam" id="PF00672">
    <property type="entry name" value="HAMP"/>
    <property type="match status" value="1"/>
</dbReference>
<dbReference type="Proteomes" id="UP001355206">
    <property type="component" value="Unassembled WGS sequence"/>
</dbReference>
<keyword evidence="1 3" id="KW-0807">Transducer</keyword>
<proteinExistence type="inferred from homology"/>
<dbReference type="Pfam" id="PF00015">
    <property type="entry name" value="MCPsignal"/>
    <property type="match status" value="1"/>
</dbReference>
<keyword evidence="7" id="KW-1185">Reference proteome</keyword>
<dbReference type="Pfam" id="PF12729">
    <property type="entry name" value="4HB_MCP_1"/>
    <property type="match status" value="1"/>
</dbReference>
<dbReference type="Gene3D" id="6.10.340.10">
    <property type="match status" value="1"/>
</dbReference>
<dbReference type="InterPro" id="IPR004090">
    <property type="entry name" value="Chemotax_Me-accpt_rcpt"/>
</dbReference>
<dbReference type="SUPFAM" id="SSF58104">
    <property type="entry name" value="Methyl-accepting chemotaxis protein (MCP) signaling domain"/>
    <property type="match status" value="1"/>
</dbReference>
<dbReference type="EMBL" id="MLCA01000007">
    <property type="protein sequence ID" value="MEE7491822.1"/>
    <property type="molecule type" value="Genomic_DNA"/>
</dbReference>
<evidence type="ECO:0000259" key="5">
    <source>
        <dbReference type="PROSITE" id="PS50885"/>
    </source>
</evidence>
<evidence type="ECO:0000256" key="1">
    <source>
        <dbReference type="ARBA" id="ARBA00023224"/>
    </source>
</evidence>
<feature type="domain" description="HAMP" evidence="5">
    <location>
        <begin position="210"/>
        <end position="263"/>
    </location>
</feature>
<dbReference type="InterPro" id="IPR003660">
    <property type="entry name" value="HAMP_dom"/>
</dbReference>
<accession>A0ABU7TR54</accession>
<dbReference type="InterPro" id="IPR004089">
    <property type="entry name" value="MCPsignal_dom"/>
</dbReference>